<gene>
    <name evidence="1" type="ORF">E5990_08630</name>
</gene>
<reference evidence="1" key="1">
    <citation type="submission" date="2019-04" db="EMBL/GenBank/DDBJ databases">
        <title>Microbes associate with the intestines of laboratory mice.</title>
        <authorList>
            <person name="Navarre W."/>
            <person name="Wong E."/>
            <person name="Huang K.C."/>
            <person name="Tropini C."/>
            <person name="Ng K."/>
            <person name="Yu B."/>
        </authorList>
    </citation>
    <scope>NUCLEOTIDE SEQUENCE</scope>
    <source>
        <strain evidence="1">NM86_A22</strain>
    </source>
</reference>
<dbReference type="Proteomes" id="UP000305401">
    <property type="component" value="Unassembled WGS sequence"/>
</dbReference>
<name>A0AC61S3V5_9BACT</name>
<organism evidence="1 2">
    <name type="scientific">Muribaculum caecicola</name>
    <dbReference type="NCBI Taxonomy" id="3038144"/>
    <lineage>
        <taxon>Bacteria</taxon>
        <taxon>Pseudomonadati</taxon>
        <taxon>Bacteroidota</taxon>
        <taxon>Bacteroidia</taxon>
        <taxon>Bacteroidales</taxon>
        <taxon>Muribaculaceae</taxon>
        <taxon>Muribaculum</taxon>
    </lineage>
</organism>
<sequence>MKSYIKLLMLAGVMGSLTGCTDLDTPIDTRYPVMPDNPIAVDAVFNSSYRQLHNWFARDFGEGVVNQGDEIMGCCYTIGNYYDDGRAINASIHSLTLNNWSTNIMSGCMEGITQTNKILLEYGGPEKNDPVVAPVRAARAFYHFWMMELFGDAPIIDHVVQESERIDRSPRADVAKFIESELIEILSQEDGLSKKNDPTTYGKPNYWMAASLLVKLYLNWGVYTHPITTVDINTPNEKLADCVKWCDEIIKSGIFEVGTGYRKKFFPDNGVHIKDFIYAFDVDPANKPEGTTTWHRWFGFKKESLCVPAVYGWTHDKSLAGILVLTKECVARFNLPGDERNKMVLKGPQYQMDANYEFTNIPIMVYKDPSKPTTLIGQLNYRDDFEFDDGSIYSLGDESLPAINKTNIANGTALLNIQKGARLCKYPPREQDYTLYNRQQANDYPIFRYADILLTKAECIMRGAAPTMGHSVADLVNQVRDCAGAPKVTSFSMQDMLDERSREFILEPWRRNDLIRFGQFEADWGEKNRYKVWEDEAHTKFHWQEREGATDPNRRLMPLHKDILQTNTNWSQNPGYLGI</sequence>
<keyword evidence="2" id="KW-1185">Reference proteome</keyword>
<proteinExistence type="predicted"/>
<evidence type="ECO:0000313" key="2">
    <source>
        <dbReference type="Proteomes" id="UP000305401"/>
    </source>
</evidence>
<comment type="caution">
    <text evidence="1">The sequence shown here is derived from an EMBL/GenBank/DDBJ whole genome shotgun (WGS) entry which is preliminary data.</text>
</comment>
<accession>A0AC61S3V5</accession>
<protein>
    <submittedName>
        <fullName evidence="1">RagB/SusD family nutrient uptake outer membrane protein</fullName>
    </submittedName>
</protein>
<evidence type="ECO:0000313" key="1">
    <source>
        <dbReference type="EMBL" id="THG45838.1"/>
    </source>
</evidence>
<dbReference type="EMBL" id="SSTG01000119">
    <property type="protein sequence ID" value="THG45838.1"/>
    <property type="molecule type" value="Genomic_DNA"/>
</dbReference>